<evidence type="ECO:0000313" key="1">
    <source>
        <dbReference type="EMBL" id="GHO57633.1"/>
    </source>
</evidence>
<organism evidence="1 2">
    <name type="scientific">Ktedonobacter robiniae</name>
    <dbReference type="NCBI Taxonomy" id="2778365"/>
    <lineage>
        <taxon>Bacteria</taxon>
        <taxon>Bacillati</taxon>
        <taxon>Chloroflexota</taxon>
        <taxon>Ktedonobacteria</taxon>
        <taxon>Ktedonobacterales</taxon>
        <taxon>Ktedonobacteraceae</taxon>
        <taxon>Ktedonobacter</taxon>
    </lineage>
</organism>
<keyword evidence="2" id="KW-1185">Reference proteome</keyword>
<dbReference type="EMBL" id="BNJG01000002">
    <property type="protein sequence ID" value="GHO57633.1"/>
    <property type="molecule type" value="Genomic_DNA"/>
</dbReference>
<gene>
    <name evidence="1" type="ORF">KSB_61080</name>
</gene>
<reference evidence="1 2" key="1">
    <citation type="journal article" date="2021" name="Int. J. Syst. Evol. Microbiol.">
        <title>Reticulibacter mediterranei gen. nov., sp. nov., within the new family Reticulibacteraceae fam. nov., and Ktedonospora formicarum gen. nov., sp. nov., Ktedonobacter robiniae sp. nov., Dictyobacter formicarum sp. nov. and Dictyobacter arantiisoli sp. nov., belonging to the class Ktedonobacteria.</title>
        <authorList>
            <person name="Yabe S."/>
            <person name="Zheng Y."/>
            <person name="Wang C.M."/>
            <person name="Sakai Y."/>
            <person name="Abe K."/>
            <person name="Yokota A."/>
            <person name="Donadio S."/>
            <person name="Cavaletti L."/>
            <person name="Monciardini P."/>
        </authorList>
    </citation>
    <scope>NUCLEOTIDE SEQUENCE [LARGE SCALE GENOMIC DNA]</scope>
    <source>
        <strain evidence="1 2">SOSP1-30</strain>
    </source>
</reference>
<proteinExistence type="predicted"/>
<comment type="caution">
    <text evidence="1">The sequence shown here is derived from an EMBL/GenBank/DDBJ whole genome shotgun (WGS) entry which is preliminary data.</text>
</comment>
<evidence type="ECO:0000313" key="2">
    <source>
        <dbReference type="Proteomes" id="UP000654345"/>
    </source>
</evidence>
<name>A0ABQ3UY86_9CHLR</name>
<protein>
    <submittedName>
        <fullName evidence="1">Uncharacterized protein</fullName>
    </submittedName>
</protein>
<accession>A0ABQ3UY86</accession>
<sequence length="71" mass="7612">MTLVTGATENIGSEVVNLPLSGGEEMIAVTYHPTNANIATVQLRLGYKRIQIEKEQMLSATSHRVSSPSGL</sequence>
<dbReference type="Proteomes" id="UP000654345">
    <property type="component" value="Unassembled WGS sequence"/>
</dbReference>
<dbReference type="RefSeq" id="WP_201373992.1">
    <property type="nucleotide sequence ID" value="NZ_BNJG01000002.1"/>
</dbReference>